<dbReference type="Pfam" id="PF03889">
    <property type="entry name" value="ArfA"/>
    <property type="match status" value="1"/>
</dbReference>
<evidence type="ECO:0000256" key="1">
    <source>
        <dbReference type="SAM" id="MobiDB-lite"/>
    </source>
</evidence>
<dbReference type="RefSeq" id="WP_162855902.1">
    <property type="nucleotide sequence ID" value="NZ_CP038145.1"/>
</dbReference>
<name>A0A4P7CG12_9PAST</name>
<dbReference type="EMBL" id="CP038145">
    <property type="protein sequence ID" value="QBQ62925.1"/>
    <property type="molecule type" value="Genomic_DNA"/>
</dbReference>
<feature type="region of interest" description="Disordered" evidence="1">
    <location>
        <begin position="37"/>
        <end position="56"/>
    </location>
</feature>
<dbReference type="Proteomes" id="UP000294444">
    <property type="component" value="Chromosome"/>
</dbReference>
<sequence>MKKSTKSECYAHQRGEIQESAIKALVTDKLFRSRIERNRKGKGSYQRNAKHRKGENPFKSVQQNVFKWVFSLLFFDK</sequence>
<dbReference type="AlphaFoldDB" id="A0A4P7CG12"/>
<accession>A0A4P7CG12</accession>
<dbReference type="InterPro" id="IPR005589">
    <property type="entry name" value="ArfA"/>
</dbReference>
<evidence type="ECO:0000313" key="3">
    <source>
        <dbReference type="Proteomes" id="UP000294444"/>
    </source>
</evidence>
<proteinExistence type="predicted"/>
<reference evidence="2 3" key="1">
    <citation type="submission" date="2019-03" db="EMBL/GenBank/DDBJ databases">
        <authorList>
            <person name="Che Y."/>
            <person name="Zhou L."/>
        </authorList>
    </citation>
    <scope>NUCLEOTIDE SEQUENCE [LARGE SCALE GENOMIC DNA]</scope>
    <source>
        <strain evidence="2 3">AIFJ1607</strain>
    </source>
</reference>
<keyword evidence="3" id="KW-1185">Reference proteome</keyword>
<dbReference type="KEGG" id="aio:EXH44_01125"/>
<organism evidence="2 3">
    <name type="scientific">Actinobacillus indolicus</name>
    <dbReference type="NCBI Taxonomy" id="51049"/>
    <lineage>
        <taxon>Bacteria</taxon>
        <taxon>Pseudomonadati</taxon>
        <taxon>Pseudomonadota</taxon>
        <taxon>Gammaproteobacteria</taxon>
        <taxon>Pasteurellales</taxon>
        <taxon>Pasteurellaceae</taxon>
        <taxon>Actinobacillus</taxon>
    </lineage>
</organism>
<feature type="compositionally biased region" description="Basic residues" evidence="1">
    <location>
        <begin position="39"/>
        <end position="53"/>
    </location>
</feature>
<evidence type="ECO:0000313" key="2">
    <source>
        <dbReference type="EMBL" id="QBQ62925.1"/>
    </source>
</evidence>
<protein>
    <submittedName>
        <fullName evidence="2">Alternative ribosome-rescue factor A</fullName>
    </submittedName>
</protein>
<dbReference type="GO" id="GO:0072344">
    <property type="term" value="P:rescue of stalled ribosome"/>
    <property type="evidence" value="ECO:0007669"/>
    <property type="project" value="InterPro"/>
</dbReference>
<gene>
    <name evidence="2" type="ORF">EXH44_01125</name>
</gene>